<dbReference type="RefSeq" id="WP_120169597.1">
    <property type="nucleotide sequence ID" value="NZ_MCIB01000023.1"/>
</dbReference>
<evidence type="ECO:0000313" key="3">
    <source>
        <dbReference type="Proteomes" id="UP000284177"/>
    </source>
</evidence>
<name>A0A419T184_9FIRM</name>
<dbReference type="Proteomes" id="UP000284177">
    <property type="component" value="Unassembled WGS sequence"/>
</dbReference>
<dbReference type="EMBL" id="MCIB01000023">
    <property type="protein sequence ID" value="RKD31213.1"/>
    <property type="molecule type" value="Genomic_DNA"/>
</dbReference>
<gene>
    <name evidence="2" type="ORF">BET03_03540</name>
</gene>
<comment type="similarity">
    <text evidence="1">Belongs to the bactofilin family.</text>
</comment>
<evidence type="ECO:0008006" key="4">
    <source>
        <dbReference type="Google" id="ProtNLM"/>
    </source>
</evidence>
<evidence type="ECO:0000256" key="1">
    <source>
        <dbReference type="ARBA" id="ARBA00044755"/>
    </source>
</evidence>
<organism evidence="2 3">
    <name type="scientific">Thermohalobacter berrensis</name>
    <dbReference type="NCBI Taxonomy" id="99594"/>
    <lineage>
        <taxon>Bacteria</taxon>
        <taxon>Bacillati</taxon>
        <taxon>Bacillota</taxon>
        <taxon>Tissierellia</taxon>
        <taxon>Tissierellales</taxon>
        <taxon>Thermohalobacteraceae</taxon>
        <taxon>Thermohalobacter</taxon>
    </lineage>
</organism>
<comment type="caution">
    <text evidence="2">The sequence shown here is derived from an EMBL/GenBank/DDBJ whole genome shotgun (WGS) entry which is preliminary data.</text>
</comment>
<sequence>MSKSKSLMVLEKNALFQGTLNASGDIKINGIFKGDIYSANNVYISSTGKIIGNVEADNIIINGEVNGNIKAKTKIHLTENSILTGDIITKKFIIDRGAFFNGKCKRIN</sequence>
<keyword evidence="3" id="KW-1185">Reference proteome</keyword>
<proteinExistence type="inferred from homology"/>
<dbReference type="OrthoDB" id="1956414at2"/>
<dbReference type="AlphaFoldDB" id="A0A419T184"/>
<reference evidence="2 3" key="1">
    <citation type="submission" date="2016-08" db="EMBL/GenBank/DDBJ databases">
        <title>Novel Firmicutes and Novel Genomes.</title>
        <authorList>
            <person name="Poppleton D.I."/>
            <person name="Gribaldo S."/>
        </authorList>
    </citation>
    <scope>NUCLEOTIDE SEQUENCE [LARGE SCALE GENOMIC DNA]</scope>
    <source>
        <strain evidence="2 3">CTT3</strain>
    </source>
</reference>
<dbReference type="PANTHER" id="PTHR35024">
    <property type="entry name" value="HYPOTHETICAL CYTOSOLIC PROTEIN"/>
    <property type="match status" value="1"/>
</dbReference>
<dbReference type="Pfam" id="PF04519">
    <property type="entry name" value="Bactofilin"/>
    <property type="match status" value="1"/>
</dbReference>
<evidence type="ECO:0000313" key="2">
    <source>
        <dbReference type="EMBL" id="RKD31213.1"/>
    </source>
</evidence>
<dbReference type="InterPro" id="IPR007607">
    <property type="entry name" value="BacA/B"/>
</dbReference>
<dbReference type="PANTHER" id="PTHR35024:SF4">
    <property type="entry name" value="POLYMER-FORMING CYTOSKELETAL PROTEIN"/>
    <property type="match status" value="1"/>
</dbReference>
<protein>
    <recommendedName>
        <fullName evidence="4">Cell shape determination protein CcmA</fullName>
    </recommendedName>
</protein>
<accession>A0A419T184</accession>